<keyword evidence="1" id="KW-1133">Transmembrane helix</keyword>
<keyword evidence="1" id="KW-0812">Transmembrane</keyword>
<evidence type="ECO:0000313" key="2">
    <source>
        <dbReference type="EMBL" id="DAE30709.1"/>
    </source>
</evidence>
<organism evidence="2">
    <name type="scientific">virus sp. ctML55</name>
    <dbReference type="NCBI Taxonomy" id="2827627"/>
    <lineage>
        <taxon>Viruses</taxon>
    </lineage>
</organism>
<sequence length="40" mass="4704">MFIVIVLIHLPFMLQQLVVLRVRYYLVMVVLLLLGPHSLL</sequence>
<proteinExistence type="predicted"/>
<name>A0A8S5RI18_9VIRU</name>
<dbReference type="EMBL" id="BK059105">
    <property type="protein sequence ID" value="DAE30709.1"/>
    <property type="molecule type" value="Genomic_DNA"/>
</dbReference>
<evidence type="ECO:0000256" key="1">
    <source>
        <dbReference type="SAM" id="Phobius"/>
    </source>
</evidence>
<accession>A0A8S5RI18</accession>
<feature type="transmembrane region" description="Helical" evidence="1">
    <location>
        <begin position="12"/>
        <end position="34"/>
    </location>
</feature>
<protein>
    <submittedName>
        <fullName evidence="2">Uncharacterized protein</fullName>
    </submittedName>
</protein>
<reference evidence="2" key="1">
    <citation type="journal article" date="2021" name="Proc. Natl. Acad. Sci. U.S.A.">
        <title>A Catalog of Tens of Thousands of Viruses from Human Metagenomes Reveals Hidden Associations with Chronic Diseases.</title>
        <authorList>
            <person name="Tisza M.J."/>
            <person name="Buck C.B."/>
        </authorList>
    </citation>
    <scope>NUCLEOTIDE SEQUENCE</scope>
    <source>
        <strain evidence="2">CtML55</strain>
    </source>
</reference>
<keyword evidence="1" id="KW-0472">Membrane</keyword>